<dbReference type="EMBL" id="RWJN01000090">
    <property type="protein sequence ID" value="TCD67641.1"/>
    <property type="molecule type" value="Genomic_DNA"/>
</dbReference>
<dbReference type="InterPro" id="IPR013882">
    <property type="entry name" value="Ctp1_C"/>
</dbReference>
<comment type="subcellular location">
    <subcellularLocation>
        <location evidence="1">Nucleus</location>
    </subcellularLocation>
</comment>
<evidence type="ECO:0000256" key="2">
    <source>
        <dbReference type="ARBA" id="ARBA00022763"/>
    </source>
</evidence>
<keyword evidence="2" id="KW-0227">DNA damage</keyword>
<feature type="compositionally biased region" description="Basic residues" evidence="4">
    <location>
        <begin position="166"/>
        <end position="184"/>
    </location>
</feature>
<evidence type="ECO:0000256" key="3">
    <source>
        <dbReference type="ARBA" id="ARBA00023242"/>
    </source>
</evidence>
<feature type="region of interest" description="Disordered" evidence="4">
    <location>
        <begin position="143"/>
        <end position="364"/>
    </location>
</feature>
<sequence length="462" mass="52036">MYEEAGGSPRRVKLRRDLDKQIRRADIAERALEHSLKSSHDQADSNVRLEAELLVLRAENDRLQKQLVEAKAGVKESSSPAESPPNTTITGLGYDAELRQLQAKYDLLYQENAVEHTQHEKDREAWRQWKKYMMRCSASGVMPALDQLPSTGKRKRATSEATSSRKSPRTSPRKSPRRTSKRGRATPSSKGNSVLGLVTPHSPTPARLAHNAKSQPEAMDYPSENVASSSKVDPFEAYSSIPTTPTKRRKLGSAEPLTPNSRNPAKLQPVILSPPANGDPWDVDDENESASDVEFFRPSASTSTAKLPQPPADDMDYSRYKGRGRYAKQLPVPGAKPPKQSENPSEGPQPCKYHEVVRGRDQRRQLRASDCVECNAYYQAVGPMPARLQQPRWRSQSLEGLPEHQNVPRAHMQQVSRHRQIVDPSRTPSRYWEVGFPTTQEVERINLEEQLRRTLKNDYNKA</sequence>
<accession>A0A4R0RH57</accession>
<keyword evidence="7" id="KW-1185">Reference proteome</keyword>
<comment type="caution">
    <text evidence="6">The sequence shown here is derived from an EMBL/GenBank/DDBJ whole genome shotgun (WGS) entry which is preliminary data.</text>
</comment>
<evidence type="ECO:0000313" key="6">
    <source>
        <dbReference type="EMBL" id="TCD67641.1"/>
    </source>
</evidence>
<feature type="domain" description="DNA endonuclease activator Ctp1 C-terminal" evidence="5">
    <location>
        <begin position="352"/>
        <end position="441"/>
    </location>
</feature>
<feature type="compositionally biased region" description="Polar residues" evidence="4">
    <location>
        <begin position="76"/>
        <end position="90"/>
    </location>
</feature>
<keyword evidence="3" id="KW-0539">Nucleus</keyword>
<name>A0A4R0RH57_9APHY</name>
<evidence type="ECO:0000256" key="1">
    <source>
        <dbReference type="ARBA" id="ARBA00004123"/>
    </source>
</evidence>
<organism evidence="6 7">
    <name type="scientific">Steccherinum ochraceum</name>
    <dbReference type="NCBI Taxonomy" id="92696"/>
    <lineage>
        <taxon>Eukaryota</taxon>
        <taxon>Fungi</taxon>
        <taxon>Dikarya</taxon>
        <taxon>Basidiomycota</taxon>
        <taxon>Agaricomycotina</taxon>
        <taxon>Agaricomycetes</taxon>
        <taxon>Polyporales</taxon>
        <taxon>Steccherinaceae</taxon>
        <taxon>Steccherinum</taxon>
    </lineage>
</organism>
<dbReference type="STRING" id="92696.A0A4R0RH57"/>
<gene>
    <name evidence="6" type="ORF">EIP91_012151</name>
</gene>
<proteinExistence type="predicted"/>
<protein>
    <recommendedName>
        <fullName evidence="5">DNA endonuclease activator Ctp1 C-terminal domain-containing protein</fullName>
    </recommendedName>
</protein>
<evidence type="ECO:0000313" key="7">
    <source>
        <dbReference type="Proteomes" id="UP000292702"/>
    </source>
</evidence>
<evidence type="ECO:0000256" key="4">
    <source>
        <dbReference type="SAM" id="MobiDB-lite"/>
    </source>
</evidence>
<dbReference type="Proteomes" id="UP000292702">
    <property type="component" value="Unassembled WGS sequence"/>
</dbReference>
<reference evidence="6 7" key="1">
    <citation type="submission" date="2018-11" db="EMBL/GenBank/DDBJ databases">
        <title>Genome assembly of Steccherinum ochraceum LE-BIN_3174, the white-rot fungus of the Steccherinaceae family (The Residual Polyporoid clade, Polyporales, Basidiomycota).</title>
        <authorList>
            <person name="Fedorova T.V."/>
            <person name="Glazunova O.A."/>
            <person name="Landesman E.O."/>
            <person name="Moiseenko K.V."/>
            <person name="Psurtseva N.V."/>
            <person name="Savinova O.S."/>
            <person name="Shakhova N.V."/>
            <person name="Tyazhelova T.V."/>
            <person name="Vasina D.V."/>
        </authorList>
    </citation>
    <scope>NUCLEOTIDE SEQUENCE [LARGE SCALE GENOMIC DNA]</scope>
    <source>
        <strain evidence="6 7">LE-BIN_3174</strain>
    </source>
</reference>
<dbReference type="GO" id="GO:0003684">
    <property type="term" value="F:damaged DNA binding"/>
    <property type="evidence" value="ECO:0007669"/>
    <property type="project" value="TreeGrafter"/>
</dbReference>
<dbReference type="GO" id="GO:0010792">
    <property type="term" value="P:DNA double-strand break processing involved in repair via single-strand annealing"/>
    <property type="evidence" value="ECO:0007669"/>
    <property type="project" value="TreeGrafter"/>
</dbReference>
<feature type="compositionally biased region" description="Acidic residues" evidence="4">
    <location>
        <begin position="281"/>
        <end position="291"/>
    </location>
</feature>
<dbReference type="AlphaFoldDB" id="A0A4R0RH57"/>
<dbReference type="OrthoDB" id="5801062at2759"/>
<dbReference type="GO" id="GO:0005634">
    <property type="term" value="C:nucleus"/>
    <property type="evidence" value="ECO:0007669"/>
    <property type="project" value="UniProtKB-SubCell"/>
</dbReference>
<feature type="region of interest" description="Disordered" evidence="4">
    <location>
        <begin position="410"/>
        <end position="430"/>
    </location>
</feature>
<evidence type="ECO:0000259" key="5">
    <source>
        <dbReference type="Pfam" id="PF08573"/>
    </source>
</evidence>
<dbReference type="Pfam" id="PF08573">
    <property type="entry name" value="SAE2"/>
    <property type="match status" value="1"/>
</dbReference>
<feature type="compositionally biased region" description="Basic and acidic residues" evidence="4">
    <location>
        <begin position="352"/>
        <end position="364"/>
    </location>
</feature>
<dbReference type="PANTHER" id="PTHR15107">
    <property type="entry name" value="RETINOBLASTOMA BINDING PROTEIN 8"/>
    <property type="match status" value="1"/>
</dbReference>
<dbReference type="PANTHER" id="PTHR15107:SF0">
    <property type="entry name" value="DNA ENDONUCLEASE ACTIVATOR CTP1 C-TERMINAL DOMAIN-CONTAINING PROTEIN"/>
    <property type="match status" value="1"/>
</dbReference>
<feature type="region of interest" description="Disordered" evidence="4">
    <location>
        <begin position="70"/>
        <end position="91"/>
    </location>
</feature>
<dbReference type="InterPro" id="IPR033316">
    <property type="entry name" value="RBBP8-like"/>
</dbReference>